<proteinExistence type="inferred from homology"/>
<dbReference type="AlphaFoldDB" id="A0AAQ4EWQ4"/>
<comment type="caution">
    <text evidence="9">The sequence shown here is derived from an EMBL/GenBank/DDBJ whole genome shotgun (WGS) entry which is preliminary data.</text>
</comment>
<evidence type="ECO:0000256" key="6">
    <source>
        <dbReference type="ARBA" id="ARBA00023242"/>
    </source>
</evidence>
<dbReference type="PANTHER" id="PTHR46469">
    <property type="entry name" value="TRANSCRIPTION INITIATION FACTOR TFIID SUBUNIT 8"/>
    <property type="match status" value="1"/>
</dbReference>
<evidence type="ECO:0000256" key="2">
    <source>
        <dbReference type="ARBA" id="ARBA00008767"/>
    </source>
</evidence>
<dbReference type="InterPro" id="IPR037818">
    <property type="entry name" value="TAF8"/>
</dbReference>
<dbReference type="EMBL" id="JARKHS020009961">
    <property type="protein sequence ID" value="KAK8779286.1"/>
    <property type="molecule type" value="Genomic_DNA"/>
</dbReference>
<dbReference type="Gene3D" id="1.10.20.10">
    <property type="entry name" value="Histone, subunit A"/>
    <property type="match status" value="1"/>
</dbReference>
<protein>
    <recommendedName>
        <fullName evidence="3">Transcription initiation factor TFIID subunit 8</fullName>
    </recommendedName>
</protein>
<keyword evidence="5" id="KW-0804">Transcription</keyword>
<keyword evidence="4" id="KW-0805">Transcription regulation</keyword>
<feature type="domain" description="Bromodomain associated" evidence="8">
    <location>
        <begin position="28"/>
        <end position="104"/>
    </location>
</feature>
<dbReference type="GO" id="GO:0006367">
    <property type="term" value="P:transcription initiation at RNA polymerase II promoter"/>
    <property type="evidence" value="ECO:0007669"/>
    <property type="project" value="TreeGrafter"/>
</dbReference>
<accession>A0AAQ4EWQ4</accession>
<dbReference type="InterPro" id="IPR019473">
    <property type="entry name" value="TFIID_su8_C"/>
</dbReference>
<evidence type="ECO:0000256" key="7">
    <source>
        <dbReference type="SAM" id="MobiDB-lite"/>
    </source>
</evidence>
<organism evidence="9 10">
    <name type="scientific">Amblyomma americanum</name>
    <name type="common">Lone star tick</name>
    <dbReference type="NCBI Taxonomy" id="6943"/>
    <lineage>
        <taxon>Eukaryota</taxon>
        <taxon>Metazoa</taxon>
        <taxon>Ecdysozoa</taxon>
        <taxon>Arthropoda</taxon>
        <taxon>Chelicerata</taxon>
        <taxon>Arachnida</taxon>
        <taxon>Acari</taxon>
        <taxon>Parasitiformes</taxon>
        <taxon>Ixodida</taxon>
        <taxon>Ixodoidea</taxon>
        <taxon>Ixodidae</taxon>
        <taxon>Amblyomminae</taxon>
        <taxon>Amblyomma</taxon>
    </lineage>
</organism>
<evidence type="ECO:0000256" key="3">
    <source>
        <dbReference type="ARBA" id="ARBA00017307"/>
    </source>
</evidence>
<feature type="compositionally biased region" description="Basic and acidic residues" evidence="7">
    <location>
        <begin position="238"/>
        <end position="249"/>
    </location>
</feature>
<evidence type="ECO:0000313" key="10">
    <source>
        <dbReference type="Proteomes" id="UP001321473"/>
    </source>
</evidence>
<evidence type="ECO:0000256" key="5">
    <source>
        <dbReference type="ARBA" id="ARBA00023163"/>
    </source>
</evidence>
<keyword evidence="6" id="KW-0539">Nucleus</keyword>
<gene>
    <name evidence="9" type="ORF">V5799_019378</name>
</gene>
<keyword evidence="10" id="KW-1185">Reference proteome</keyword>
<name>A0AAQ4EWQ4_AMBAM</name>
<evidence type="ECO:0000259" key="8">
    <source>
        <dbReference type="SMART" id="SM00576"/>
    </source>
</evidence>
<sequence length="267" mass="29859">MQLFEMTEALRWMERAKMASSTADAGTANARRKALFAAVCSICVESGFSSAERAAVESLVEMLQSCLFEIARSSRAFCELSGRTEILSGDVCVALIEMGINVESLWSFAKRPNRITLPTPGLQTRSPTPKILQAGDKKPLPPHIPEHMVPFPDPHAYIRTPTHKQPVTEYEAIREKLASQKRDVERALTRFVAKTGPTQSLFADQSAPFPLIACKPIPQPYLAALLPKDQVFEQQDEEQSKSSPERPPELVDNPYLRSVKMPRKRKR</sequence>
<dbReference type="PANTHER" id="PTHR46469:SF1">
    <property type="entry name" value="TRANSCRIPTION INITIATION FACTOR TFIID SUBUNIT 8"/>
    <property type="match status" value="1"/>
</dbReference>
<reference evidence="9 10" key="1">
    <citation type="journal article" date="2023" name="Arcadia Sci">
        <title>De novo assembly of a long-read Amblyomma americanum tick genome.</title>
        <authorList>
            <person name="Chou S."/>
            <person name="Poskanzer K.E."/>
            <person name="Rollins M."/>
            <person name="Thuy-Boun P.S."/>
        </authorList>
    </citation>
    <scope>NUCLEOTIDE SEQUENCE [LARGE SCALE GENOMIC DNA]</scope>
    <source>
        <strain evidence="9">F_SG_1</strain>
        <tissue evidence="9">Salivary glands</tissue>
    </source>
</reference>
<dbReference type="InterPro" id="IPR009072">
    <property type="entry name" value="Histone-fold"/>
</dbReference>
<comment type="subcellular location">
    <subcellularLocation>
        <location evidence="1">Nucleus</location>
    </subcellularLocation>
</comment>
<comment type="similarity">
    <text evidence="2">Belongs to the TAF8 family.</text>
</comment>
<dbReference type="InterPro" id="IPR006565">
    <property type="entry name" value="BTP"/>
</dbReference>
<dbReference type="GO" id="GO:0046982">
    <property type="term" value="F:protein heterodimerization activity"/>
    <property type="evidence" value="ECO:0007669"/>
    <property type="project" value="InterPro"/>
</dbReference>
<feature type="region of interest" description="Disordered" evidence="7">
    <location>
        <begin position="228"/>
        <end position="267"/>
    </location>
</feature>
<evidence type="ECO:0000256" key="1">
    <source>
        <dbReference type="ARBA" id="ARBA00004123"/>
    </source>
</evidence>
<dbReference type="Pfam" id="PF10406">
    <property type="entry name" value="TAF8_C"/>
    <property type="match status" value="1"/>
</dbReference>
<evidence type="ECO:0000313" key="9">
    <source>
        <dbReference type="EMBL" id="KAK8779286.1"/>
    </source>
</evidence>
<dbReference type="Pfam" id="PF07524">
    <property type="entry name" value="Bromo_TP"/>
    <property type="match status" value="1"/>
</dbReference>
<dbReference type="CDD" id="cd22918">
    <property type="entry name" value="HFD_TAF8"/>
    <property type="match status" value="1"/>
</dbReference>
<evidence type="ECO:0000256" key="4">
    <source>
        <dbReference type="ARBA" id="ARBA00023015"/>
    </source>
</evidence>
<dbReference type="Proteomes" id="UP001321473">
    <property type="component" value="Unassembled WGS sequence"/>
</dbReference>
<dbReference type="SMART" id="SM00576">
    <property type="entry name" value="BTP"/>
    <property type="match status" value="1"/>
</dbReference>
<dbReference type="GO" id="GO:0005669">
    <property type="term" value="C:transcription factor TFIID complex"/>
    <property type="evidence" value="ECO:0007669"/>
    <property type="project" value="InterPro"/>
</dbReference>
<dbReference type="CDD" id="cd08049">
    <property type="entry name" value="TAF8"/>
    <property type="match status" value="1"/>
</dbReference>